<feature type="compositionally biased region" description="Basic and acidic residues" evidence="2">
    <location>
        <begin position="585"/>
        <end position="617"/>
    </location>
</feature>
<feature type="compositionally biased region" description="Acidic residues" evidence="2">
    <location>
        <begin position="58"/>
        <end position="76"/>
    </location>
</feature>
<sequence>MKVNNESARDGKISDVEQFESTLEEDGEHNENNEAEDASGDKEDRGEENEKDSGENNNSDDEEDGEEGIDDDNEEGGTDKDDGVPSFEENKDTTSDEDTEKQKEAYKIEPRSKRRHDINALKEGTGQGTRKRKKFDTKDATMDMQLVENEPGNKPRRSSRKVVSYDPEIESIEDSPEDKKPKKGRKARSRTGGRKGGAKGKNGEEIEVKDDNGWFSLRTRSAPHQLFKTVTKLKENQRAAVRQMGMGRILKLRVDGIPGKLGHFVVDKFNPKTLEIDLGTAKIKVDHERISQLFGLQNQGFDLEPTAKKKLHLIGKEWKARYPSGYITRVQAVEKIDRSEEAGTMFKLDFISVFISVMAEAGVSEYMKLDYLPNIKNDTNLDGINWNNYIIGALKRNKQIKLSLFFNTSEKQKKEIEKALSEAWAKFPGNKEVKAYIEQYRSHYKEVVDIEIQEERGDVQNTTGNAEKNTEGVESGQSEKEKDVGLKFLETIPERAPEEEHVEKDPKEGEQEIDALINKIAGGKKKVEKVVDKTSPSFDFGSPFDSGLESSQSSQELIKEGKETSLNIKEKITALYKQSVGNTIQEEHENATEADKDGVGKENTEMGASEKKTEKFKSNAGKSVAKGELGVERSEWKPVDINRGMGQRERVAWQYLMSFAETQEKLTEGNEKNSKIETDSKKSENDEDELEKKRMIEEEKAEVAASFAKDVFAIKAGAATLVETKAFLLASLRPEKDVFANVVNCWAAVLNFEERTSTDNKPKRLFCHATTIVEWIGRTKEFECGFIEDNKKQSAQIKNLRMKYATKIMLSKANVYLNEVLKDMEAKNKEIKQAFGRNTKDVLKDIEFIKRLDKEYYTLEKELLAVRNAMESKENEAAGGAKAAAETVDKGKHVSFADTVKNDK</sequence>
<gene>
    <name evidence="3" type="ORF">SSX86_030611</name>
</gene>
<dbReference type="EMBL" id="JBCNJP010001919">
    <property type="protein sequence ID" value="KAK9050419.1"/>
    <property type="molecule type" value="Genomic_DNA"/>
</dbReference>
<feature type="compositionally biased region" description="Basic and acidic residues" evidence="2">
    <location>
        <begin position="77"/>
        <end position="111"/>
    </location>
</feature>
<dbReference type="Proteomes" id="UP001408789">
    <property type="component" value="Unassembled WGS sequence"/>
</dbReference>
<feature type="region of interest" description="Disordered" evidence="2">
    <location>
        <begin position="458"/>
        <end position="480"/>
    </location>
</feature>
<feature type="region of interest" description="Disordered" evidence="2">
    <location>
        <begin position="541"/>
        <end position="562"/>
    </location>
</feature>
<feature type="compositionally biased region" description="Basic residues" evidence="2">
    <location>
        <begin position="181"/>
        <end position="198"/>
    </location>
</feature>
<evidence type="ECO:0000313" key="4">
    <source>
        <dbReference type="Proteomes" id="UP001408789"/>
    </source>
</evidence>
<feature type="compositionally biased region" description="Acidic residues" evidence="2">
    <location>
        <begin position="22"/>
        <end position="38"/>
    </location>
</feature>
<accession>A0AAP0C5A5</accession>
<dbReference type="PANTHER" id="PTHR34835">
    <property type="entry name" value="OS07G0283600 PROTEIN-RELATED"/>
    <property type="match status" value="1"/>
</dbReference>
<feature type="compositionally biased region" description="Acidic residues" evidence="2">
    <location>
        <begin position="167"/>
        <end position="176"/>
    </location>
</feature>
<evidence type="ECO:0000256" key="1">
    <source>
        <dbReference type="SAM" id="Coils"/>
    </source>
</evidence>
<dbReference type="AlphaFoldDB" id="A0AAP0C5A5"/>
<reference evidence="3 4" key="1">
    <citation type="submission" date="2024-04" db="EMBL/GenBank/DDBJ databases">
        <title>The reference genome of an endangered Asteraceae, Deinandra increscens subsp. villosa, native to the Central Coast of California.</title>
        <authorList>
            <person name="Guilliams M."/>
            <person name="Hasenstab-Lehman K."/>
            <person name="Meyer R."/>
            <person name="Mcevoy S."/>
        </authorList>
    </citation>
    <scope>NUCLEOTIDE SEQUENCE [LARGE SCALE GENOMIC DNA]</scope>
    <source>
        <tissue evidence="3">Leaf</tissue>
    </source>
</reference>
<dbReference type="PANTHER" id="PTHR34835:SF34">
    <property type="entry name" value="OS08G0555500 PROTEIN"/>
    <property type="match status" value="1"/>
</dbReference>
<evidence type="ECO:0000313" key="3">
    <source>
        <dbReference type="EMBL" id="KAK9050419.1"/>
    </source>
</evidence>
<feature type="compositionally biased region" description="Low complexity" evidence="2">
    <location>
        <begin position="541"/>
        <end position="556"/>
    </location>
</feature>
<feature type="region of interest" description="Disordered" evidence="2">
    <location>
        <begin position="583"/>
        <end position="629"/>
    </location>
</feature>
<organism evidence="3 4">
    <name type="scientific">Deinandra increscens subsp. villosa</name>
    <dbReference type="NCBI Taxonomy" id="3103831"/>
    <lineage>
        <taxon>Eukaryota</taxon>
        <taxon>Viridiplantae</taxon>
        <taxon>Streptophyta</taxon>
        <taxon>Embryophyta</taxon>
        <taxon>Tracheophyta</taxon>
        <taxon>Spermatophyta</taxon>
        <taxon>Magnoliopsida</taxon>
        <taxon>eudicotyledons</taxon>
        <taxon>Gunneridae</taxon>
        <taxon>Pentapetalae</taxon>
        <taxon>asterids</taxon>
        <taxon>campanulids</taxon>
        <taxon>Asterales</taxon>
        <taxon>Asteraceae</taxon>
        <taxon>Asteroideae</taxon>
        <taxon>Heliantheae alliance</taxon>
        <taxon>Madieae</taxon>
        <taxon>Madiinae</taxon>
        <taxon>Deinandra</taxon>
    </lineage>
</organism>
<protein>
    <submittedName>
        <fullName evidence="3">Uncharacterized protein</fullName>
    </submittedName>
</protein>
<feature type="region of interest" description="Disordered" evidence="2">
    <location>
        <begin position="666"/>
        <end position="690"/>
    </location>
</feature>
<feature type="coiled-coil region" evidence="1">
    <location>
        <begin position="849"/>
        <end position="876"/>
    </location>
</feature>
<evidence type="ECO:0000256" key="2">
    <source>
        <dbReference type="SAM" id="MobiDB-lite"/>
    </source>
</evidence>
<proteinExistence type="predicted"/>
<keyword evidence="1" id="KW-0175">Coiled coil</keyword>
<feature type="region of interest" description="Disordered" evidence="2">
    <location>
        <begin position="1"/>
        <end position="205"/>
    </location>
</feature>
<comment type="caution">
    <text evidence="3">The sequence shown here is derived from an EMBL/GenBank/DDBJ whole genome shotgun (WGS) entry which is preliminary data.</text>
</comment>
<keyword evidence="4" id="KW-1185">Reference proteome</keyword>
<name>A0AAP0C5A5_9ASTR</name>